<sequence>MNAMFSFTVKSDAYQSLKNKARLELYDSVDYAPAVISAVCRALYESGAFEFKLCFGDGEDILLPIDCELSIFLEQLPEVISASKNEHVRSFVIHFFEQGFNFDVLVQKKNGLYRVSFDMRDCDHSVHEGYDIEFSHFESMLQEIAQMFVEISLEVFPKLSENQALIQWRSEVGIQNGNSGE</sequence>
<reference evidence="1 2" key="1">
    <citation type="submission" date="2019-02" db="EMBL/GenBank/DDBJ databases">
        <title>Deep-cultivation of Planctomycetes and their phenomic and genomic characterization uncovers novel biology.</title>
        <authorList>
            <person name="Wiegand S."/>
            <person name="Jogler M."/>
            <person name="Boedeker C."/>
            <person name="Pinto D."/>
            <person name="Vollmers J."/>
            <person name="Rivas-Marin E."/>
            <person name="Kohn T."/>
            <person name="Peeters S.H."/>
            <person name="Heuer A."/>
            <person name="Rast P."/>
            <person name="Oberbeckmann S."/>
            <person name="Bunk B."/>
            <person name="Jeske O."/>
            <person name="Meyerdierks A."/>
            <person name="Storesund J.E."/>
            <person name="Kallscheuer N."/>
            <person name="Luecker S."/>
            <person name="Lage O.M."/>
            <person name="Pohl T."/>
            <person name="Merkel B.J."/>
            <person name="Hornburger P."/>
            <person name="Mueller R.-W."/>
            <person name="Bruemmer F."/>
            <person name="Labrenz M."/>
            <person name="Spormann A.M."/>
            <person name="Op den Camp H."/>
            <person name="Overmann J."/>
            <person name="Amann R."/>
            <person name="Jetten M.S.M."/>
            <person name="Mascher T."/>
            <person name="Medema M.H."/>
            <person name="Devos D.P."/>
            <person name="Kaster A.-K."/>
            <person name="Ovreas L."/>
            <person name="Rohde M."/>
            <person name="Galperin M.Y."/>
            <person name="Jogler C."/>
        </authorList>
    </citation>
    <scope>NUCLEOTIDE SEQUENCE [LARGE SCALE GENOMIC DNA]</scope>
    <source>
        <strain evidence="1 2">HG66A1</strain>
    </source>
</reference>
<name>A0A517PGH0_9PLAN</name>
<dbReference type="RefSeq" id="WP_145179997.1">
    <property type="nucleotide sequence ID" value="NZ_CP036266.1"/>
</dbReference>
<protein>
    <submittedName>
        <fullName evidence="1">Uncharacterized protein</fullName>
    </submittedName>
</protein>
<evidence type="ECO:0000313" key="1">
    <source>
        <dbReference type="EMBL" id="QDT18444.1"/>
    </source>
</evidence>
<dbReference type="AlphaFoldDB" id="A0A517PGH0"/>
<dbReference type="Proteomes" id="UP000320421">
    <property type="component" value="Chromosome"/>
</dbReference>
<organism evidence="1 2">
    <name type="scientific">Gimesia chilikensis</name>
    <dbReference type="NCBI Taxonomy" id="2605989"/>
    <lineage>
        <taxon>Bacteria</taxon>
        <taxon>Pseudomonadati</taxon>
        <taxon>Planctomycetota</taxon>
        <taxon>Planctomycetia</taxon>
        <taxon>Planctomycetales</taxon>
        <taxon>Planctomycetaceae</taxon>
        <taxon>Gimesia</taxon>
    </lineage>
</organism>
<dbReference type="OrthoDB" id="9872684at2"/>
<proteinExistence type="predicted"/>
<keyword evidence="2" id="KW-1185">Reference proteome</keyword>
<dbReference type="EMBL" id="CP036266">
    <property type="protein sequence ID" value="QDT18444.1"/>
    <property type="molecule type" value="Genomic_DNA"/>
</dbReference>
<gene>
    <name evidence="1" type="ORF">HG66A1_02050</name>
</gene>
<evidence type="ECO:0000313" key="2">
    <source>
        <dbReference type="Proteomes" id="UP000320421"/>
    </source>
</evidence>
<accession>A0A517PGH0</accession>